<sequence length="91" mass="9992">MQSMPLQNCTGEQVCSTNSMRPEDMTKSQGLGYDGNFSEYNGRVLVSVIEWLALSRHSTTTSDYGKARGKSLTTNDPASEEHPFPRGTESS</sequence>
<name>J3NFR6_GAET3</name>
<proteinExistence type="predicted"/>
<reference evidence="3" key="4">
    <citation type="journal article" date="2015" name="G3 (Bethesda)">
        <title>Genome sequences of three phytopathogenic species of the Magnaporthaceae family of fungi.</title>
        <authorList>
            <person name="Okagaki L.H."/>
            <person name="Nunes C.C."/>
            <person name="Sailsbery J."/>
            <person name="Clay B."/>
            <person name="Brown D."/>
            <person name="John T."/>
            <person name="Oh Y."/>
            <person name="Young N."/>
            <person name="Fitzgerald M."/>
            <person name="Haas B.J."/>
            <person name="Zeng Q."/>
            <person name="Young S."/>
            <person name="Adiconis X."/>
            <person name="Fan L."/>
            <person name="Levin J.Z."/>
            <person name="Mitchell T.K."/>
            <person name="Okubara P.A."/>
            <person name="Farman M.L."/>
            <person name="Kohn L.M."/>
            <person name="Birren B."/>
            <person name="Ma L.-J."/>
            <person name="Dean R.A."/>
        </authorList>
    </citation>
    <scope>NUCLEOTIDE SEQUENCE</scope>
    <source>
        <strain evidence="3">R3-111a-1</strain>
    </source>
</reference>
<feature type="compositionally biased region" description="Polar residues" evidence="1">
    <location>
        <begin position="1"/>
        <end position="20"/>
    </location>
</feature>
<dbReference type="HOGENOM" id="CLU_2427136_0_0_1"/>
<feature type="region of interest" description="Disordered" evidence="1">
    <location>
        <begin position="1"/>
        <end position="35"/>
    </location>
</feature>
<organism evidence="2">
    <name type="scientific">Gaeumannomyces tritici (strain R3-111a-1)</name>
    <name type="common">Wheat and barley take-all root rot fungus</name>
    <name type="synonym">Gaeumannomyces graminis var. tritici</name>
    <dbReference type="NCBI Taxonomy" id="644352"/>
    <lineage>
        <taxon>Eukaryota</taxon>
        <taxon>Fungi</taxon>
        <taxon>Dikarya</taxon>
        <taxon>Ascomycota</taxon>
        <taxon>Pezizomycotina</taxon>
        <taxon>Sordariomycetes</taxon>
        <taxon>Sordariomycetidae</taxon>
        <taxon>Magnaporthales</taxon>
        <taxon>Magnaporthaceae</taxon>
        <taxon>Gaeumannomyces</taxon>
    </lineage>
</organism>
<keyword evidence="4" id="KW-1185">Reference proteome</keyword>
<dbReference type="AlphaFoldDB" id="J3NFR6"/>
<evidence type="ECO:0000313" key="3">
    <source>
        <dbReference type="EnsemblFungi" id="EJT80106"/>
    </source>
</evidence>
<evidence type="ECO:0000256" key="1">
    <source>
        <dbReference type="SAM" id="MobiDB-lite"/>
    </source>
</evidence>
<reference evidence="3" key="5">
    <citation type="submission" date="2018-04" db="UniProtKB">
        <authorList>
            <consortium name="EnsemblFungi"/>
        </authorList>
    </citation>
    <scope>IDENTIFICATION</scope>
    <source>
        <strain evidence="3">R3-111a-1</strain>
    </source>
</reference>
<reference evidence="2" key="3">
    <citation type="submission" date="2010-09" db="EMBL/GenBank/DDBJ databases">
        <title>Annotation of Gaeumannomyces graminis var. tritici R3-111a-1.</title>
        <authorList>
            <consortium name="The Broad Institute Genome Sequencing Platform"/>
            <person name="Ma L.-J."/>
            <person name="Dead R."/>
            <person name="Young S.K."/>
            <person name="Zeng Q."/>
            <person name="Gargeya S."/>
            <person name="Fitzgerald M."/>
            <person name="Haas B."/>
            <person name="Abouelleil A."/>
            <person name="Alvarado L."/>
            <person name="Arachchi H.M."/>
            <person name="Berlin A."/>
            <person name="Brown A."/>
            <person name="Chapman S.B."/>
            <person name="Chen Z."/>
            <person name="Dunbar C."/>
            <person name="Freedman E."/>
            <person name="Gearin G."/>
            <person name="Gellesch M."/>
            <person name="Goldberg J."/>
            <person name="Griggs A."/>
            <person name="Gujja S."/>
            <person name="Heiman D."/>
            <person name="Howarth C."/>
            <person name="Larson L."/>
            <person name="Lui A."/>
            <person name="MacDonald P.J.P."/>
            <person name="Mehta T."/>
            <person name="Montmayeur A."/>
            <person name="Murphy C."/>
            <person name="Neiman D."/>
            <person name="Pearson M."/>
            <person name="Priest M."/>
            <person name="Roberts A."/>
            <person name="Saif S."/>
            <person name="Shea T."/>
            <person name="Shenoy N."/>
            <person name="Sisk P."/>
            <person name="Stolte C."/>
            <person name="Sykes S."/>
            <person name="Yandava C."/>
            <person name="Wortman J."/>
            <person name="Nusbaum C."/>
            <person name="Birren B."/>
        </authorList>
    </citation>
    <scope>NUCLEOTIDE SEQUENCE</scope>
    <source>
        <strain evidence="2">R3-111a-1</strain>
    </source>
</reference>
<dbReference type="RefSeq" id="XP_009216115.1">
    <property type="nucleotide sequence ID" value="XM_009217851.1"/>
</dbReference>
<reference evidence="4" key="1">
    <citation type="submission" date="2010-07" db="EMBL/GenBank/DDBJ databases">
        <title>The genome sequence of Gaeumannomyces graminis var. tritici strain R3-111a-1.</title>
        <authorList>
            <consortium name="The Broad Institute Genome Sequencing Platform"/>
            <person name="Ma L.-J."/>
            <person name="Dead R."/>
            <person name="Young S."/>
            <person name="Zeng Q."/>
            <person name="Koehrsen M."/>
            <person name="Alvarado L."/>
            <person name="Berlin A."/>
            <person name="Chapman S.B."/>
            <person name="Chen Z."/>
            <person name="Freedman E."/>
            <person name="Gellesch M."/>
            <person name="Goldberg J."/>
            <person name="Griggs A."/>
            <person name="Gujja S."/>
            <person name="Heilman E.R."/>
            <person name="Heiman D."/>
            <person name="Hepburn T."/>
            <person name="Howarth C."/>
            <person name="Jen D."/>
            <person name="Larson L."/>
            <person name="Mehta T."/>
            <person name="Neiman D."/>
            <person name="Pearson M."/>
            <person name="Roberts A."/>
            <person name="Saif S."/>
            <person name="Shea T."/>
            <person name="Shenoy N."/>
            <person name="Sisk P."/>
            <person name="Stolte C."/>
            <person name="Sykes S."/>
            <person name="Walk T."/>
            <person name="White J."/>
            <person name="Yandava C."/>
            <person name="Haas B."/>
            <person name="Nusbaum C."/>
            <person name="Birren B."/>
        </authorList>
    </citation>
    <scope>NUCLEOTIDE SEQUENCE [LARGE SCALE GENOMIC DNA]</scope>
    <source>
        <strain evidence="4">R3-111a-1</strain>
    </source>
</reference>
<accession>J3NFR6</accession>
<reference evidence="2" key="2">
    <citation type="submission" date="2010-07" db="EMBL/GenBank/DDBJ databases">
        <authorList>
            <consortium name="The Broad Institute Genome Sequencing Platform"/>
            <consortium name="Broad Institute Genome Sequencing Center for Infectious Disease"/>
            <person name="Ma L.-J."/>
            <person name="Dead R."/>
            <person name="Young S."/>
            <person name="Zeng Q."/>
            <person name="Koehrsen M."/>
            <person name="Alvarado L."/>
            <person name="Berlin A."/>
            <person name="Chapman S.B."/>
            <person name="Chen Z."/>
            <person name="Freedman E."/>
            <person name="Gellesch M."/>
            <person name="Goldberg J."/>
            <person name="Griggs A."/>
            <person name="Gujja S."/>
            <person name="Heilman E.R."/>
            <person name="Heiman D."/>
            <person name="Hepburn T."/>
            <person name="Howarth C."/>
            <person name="Jen D."/>
            <person name="Larson L."/>
            <person name="Mehta T."/>
            <person name="Neiman D."/>
            <person name="Pearson M."/>
            <person name="Roberts A."/>
            <person name="Saif S."/>
            <person name="Shea T."/>
            <person name="Shenoy N."/>
            <person name="Sisk P."/>
            <person name="Stolte C."/>
            <person name="Sykes S."/>
            <person name="Walk T."/>
            <person name="White J."/>
            <person name="Yandava C."/>
            <person name="Haas B."/>
            <person name="Nusbaum C."/>
            <person name="Birren B."/>
        </authorList>
    </citation>
    <scope>NUCLEOTIDE SEQUENCE</scope>
    <source>
        <strain evidence="2">R3-111a-1</strain>
    </source>
</reference>
<dbReference type="GeneID" id="20340568"/>
<dbReference type="EnsemblFungi" id="EJT80106">
    <property type="protein sequence ID" value="EJT80106"/>
    <property type="gene ID" value="GGTG_00110"/>
</dbReference>
<dbReference type="VEuPathDB" id="FungiDB:GGTG_00110"/>
<evidence type="ECO:0000313" key="2">
    <source>
        <dbReference type="EMBL" id="EJT80106.1"/>
    </source>
</evidence>
<gene>
    <name evidence="3" type="primary">20340568</name>
    <name evidence="2" type="ORF">GGTG_00110</name>
</gene>
<dbReference type="Proteomes" id="UP000006039">
    <property type="component" value="Unassembled WGS sequence"/>
</dbReference>
<dbReference type="EMBL" id="GL385395">
    <property type="protein sequence ID" value="EJT80106.1"/>
    <property type="molecule type" value="Genomic_DNA"/>
</dbReference>
<feature type="region of interest" description="Disordered" evidence="1">
    <location>
        <begin position="58"/>
        <end position="91"/>
    </location>
</feature>
<evidence type="ECO:0000313" key="4">
    <source>
        <dbReference type="Proteomes" id="UP000006039"/>
    </source>
</evidence>
<protein>
    <submittedName>
        <fullName evidence="2 3">Uncharacterized protein</fullName>
    </submittedName>
</protein>